<accession>A0AAV4YEJ1</accession>
<proteinExistence type="predicted"/>
<organism evidence="1 2">
    <name type="scientific">Aeromonas caviae</name>
    <name type="common">Aeromonas punctata</name>
    <dbReference type="NCBI Taxonomy" id="648"/>
    <lineage>
        <taxon>Bacteria</taxon>
        <taxon>Pseudomonadati</taxon>
        <taxon>Pseudomonadota</taxon>
        <taxon>Gammaproteobacteria</taxon>
        <taxon>Aeromonadales</taxon>
        <taxon>Aeromonadaceae</taxon>
        <taxon>Aeromonas</taxon>
    </lineage>
</organism>
<name>A0AAV4YEJ1_AERCA</name>
<dbReference type="EMBL" id="BPNI01000004">
    <property type="protein sequence ID" value="GJA39637.1"/>
    <property type="molecule type" value="Genomic_DNA"/>
</dbReference>
<dbReference type="Proteomes" id="UP000886939">
    <property type="component" value="Unassembled WGS sequence"/>
</dbReference>
<sequence length="75" mass="8419">MSTHDIRIDFTDANGKDCTTVLVKAVPQAEAIEMLSKRWEENSLVASMYDLICDELSQADIYICRTTAPMSDCDE</sequence>
<dbReference type="RefSeq" id="WP_223945564.1">
    <property type="nucleotide sequence ID" value="NZ_BPNI01000004.1"/>
</dbReference>
<reference evidence="1" key="1">
    <citation type="submission" date="2021-07" db="EMBL/GenBank/DDBJ databases">
        <title>Draft genome sequence of carbapenem-resistant Aeromonas spp. in Japan.</title>
        <authorList>
            <person name="Maehana S."/>
            <person name="Suzuki M."/>
            <person name="Kitasato H."/>
        </authorList>
    </citation>
    <scope>NUCLEOTIDE SEQUENCE</scope>
    <source>
        <strain evidence="1">KAM343</strain>
    </source>
</reference>
<protein>
    <submittedName>
        <fullName evidence="1">Uncharacterized protein</fullName>
    </submittedName>
</protein>
<evidence type="ECO:0000313" key="2">
    <source>
        <dbReference type="Proteomes" id="UP000886939"/>
    </source>
</evidence>
<gene>
    <name evidence="1" type="ORF">KAM343_04330</name>
</gene>
<comment type="caution">
    <text evidence="1">The sequence shown here is derived from an EMBL/GenBank/DDBJ whole genome shotgun (WGS) entry which is preliminary data.</text>
</comment>
<evidence type="ECO:0000313" key="1">
    <source>
        <dbReference type="EMBL" id="GJA39637.1"/>
    </source>
</evidence>
<dbReference type="AlphaFoldDB" id="A0AAV4YEJ1"/>